<name>K0JQA0_SACES</name>
<dbReference type="AlphaFoldDB" id="K0JQA0"/>
<dbReference type="HOGENOM" id="CLU_3065949_0_0_11"/>
<evidence type="ECO:0000313" key="2">
    <source>
        <dbReference type="Proteomes" id="UP000006281"/>
    </source>
</evidence>
<protein>
    <submittedName>
        <fullName evidence="1">Uncharacterized protein</fullName>
    </submittedName>
</protein>
<reference evidence="1 2" key="1">
    <citation type="journal article" date="2012" name="BMC Genomics">
        <title>Complete genome sequence of Saccharothrix espanaensis DSM 44229T and comparison to the other completely sequenced Pseudonocardiaceae.</title>
        <authorList>
            <person name="Strobel T."/>
            <person name="Al-Dilaimi A."/>
            <person name="Blom J."/>
            <person name="Gessner A."/>
            <person name="Kalinowski J."/>
            <person name="Luzhetska M."/>
            <person name="Puhler A."/>
            <person name="Szczepanowski R."/>
            <person name="Bechthold A."/>
            <person name="Ruckert C."/>
        </authorList>
    </citation>
    <scope>NUCLEOTIDE SEQUENCE [LARGE SCALE GENOMIC DNA]</scope>
    <source>
        <strain evidence="2">ATCC 51144 / DSM 44229 / JCM 9112 / NBRC 15066 / NRRL 15764</strain>
    </source>
</reference>
<dbReference type="EMBL" id="HE804045">
    <property type="protein sequence ID" value="CCH29490.1"/>
    <property type="molecule type" value="Genomic_DNA"/>
</dbReference>
<gene>
    <name evidence="1" type="ordered locus">BN6_21680</name>
</gene>
<proteinExistence type="predicted"/>
<sequence length="53" mass="5309">MTPPHDTPLRLVNTANGEALSAPTGGTSACGEGTADGCFGYGWSKPYVAPAGR</sequence>
<organism evidence="1 2">
    <name type="scientific">Saccharothrix espanaensis (strain ATCC 51144 / DSM 44229 / JCM 9112 / NBRC 15066 / NRRL 15764)</name>
    <dbReference type="NCBI Taxonomy" id="1179773"/>
    <lineage>
        <taxon>Bacteria</taxon>
        <taxon>Bacillati</taxon>
        <taxon>Actinomycetota</taxon>
        <taxon>Actinomycetes</taxon>
        <taxon>Pseudonocardiales</taxon>
        <taxon>Pseudonocardiaceae</taxon>
        <taxon>Saccharothrix</taxon>
    </lineage>
</organism>
<dbReference type="KEGG" id="sesp:BN6_21680"/>
<evidence type="ECO:0000313" key="1">
    <source>
        <dbReference type="EMBL" id="CCH29490.1"/>
    </source>
</evidence>
<keyword evidence="2" id="KW-1185">Reference proteome</keyword>
<accession>K0JQA0</accession>
<dbReference type="Proteomes" id="UP000006281">
    <property type="component" value="Chromosome"/>
</dbReference>